<proteinExistence type="inferred from homology"/>
<dbReference type="Pfam" id="PF00106">
    <property type="entry name" value="adh_short"/>
    <property type="match status" value="1"/>
</dbReference>
<dbReference type="SMART" id="SM00822">
    <property type="entry name" value="PKS_KR"/>
    <property type="match status" value="1"/>
</dbReference>
<dbReference type="Proteomes" id="UP000518188">
    <property type="component" value="Unassembled WGS sequence"/>
</dbReference>
<evidence type="ECO:0000256" key="1">
    <source>
        <dbReference type="ARBA" id="ARBA00006484"/>
    </source>
</evidence>
<gene>
    <name evidence="5" type="ORF">HGA11_16540</name>
</gene>
<dbReference type="Gene3D" id="3.40.50.720">
    <property type="entry name" value="NAD(P)-binding Rossmann-like Domain"/>
    <property type="match status" value="1"/>
</dbReference>
<dbReference type="PROSITE" id="PS00061">
    <property type="entry name" value="ADH_SHORT"/>
    <property type="match status" value="1"/>
</dbReference>
<reference evidence="5 6" key="1">
    <citation type="submission" date="2020-04" db="EMBL/GenBank/DDBJ databases">
        <title>MicrobeNet Type strains.</title>
        <authorList>
            <person name="Nicholson A.C."/>
        </authorList>
    </citation>
    <scope>NUCLEOTIDE SEQUENCE [LARGE SCALE GENOMIC DNA]</scope>
    <source>
        <strain evidence="5 6">ATCC 700731</strain>
    </source>
</reference>
<dbReference type="PANTHER" id="PTHR44196">
    <property type="entry name" value="DEHYDROGENASE/REDUCTASE SDR FAMILY MEMBER 7B"/>
    <property type="match status" value="1"/>
</dbReference>
<dbReference type="EMBL" id="JAAXPJ010000006">
    <property type="protein sequence ID" value="NKZ12591.1"/>
    <property type="molecule type" value="Genomic_DNA"/>
</dbReference>
<dbReference type="RefSeq" id="WP_044520413.1">
    <property type="nucleotide sequence ID" value="NZ_HG322952.1"/>
</dbReference>
<dbReference type="GO" id="GO:0016491">
    <property type="term" value="F:oxidoreductase activity"/>
    <property type="evidence" value="ECO:0007669"/>
    <property type="project" value="UniProtKB-KW"/>
</dbReference>
<sequence>MSRRRTISGRTVVITGAASGIGRALAQRLSSHSCPVAIADVDETGLKETEAGLSGPVLTRVLDVRDAEDQRAFAGEVGAWAPQPIGAVFNNAGVAVSSSVLDAVPEDDNWLWDINFHGVVNGTRAFLPTLVEQDEGVIVNTSSVFGLVGMPNQSAYCSAKFAVRGFTDSLRQELRGTGVTAVNVHPGGINTNIVRNARFRKDPEGRGRTHDQMAQEFAAITMTQPDKAAEIIHRGVEAGKARILIGPDAYAFDMLARIAPTRYYDVLGWAQSRLRGRAEAQAAR</sequence>
<comment type="similarity">
    <text evidence="1 3">Belongs to the short-chain dehydrogenases/reductases (SDR) family.</text>
</comment>
<dbReference type="PANTHER" id="PTHR44196:SF1">
    <property type="entry name" value="DEHYDROGENASE_REDUCTASE SDR FAMILY MEMBER 7B"/>
    <property type="match status" value="1"/>
</dbReference>
<dbReference type="SUPFAM" id="SSF51735">
    <property type="entry name" value="NAD(P)-binding Rossmann-fold domains"/>
    <property type="match status" value="1"/>
</dbReference>
<dbReference type="GO" id="GO:0016020">
    <property type="term" value="C:membrane"/>
    <property type="evidence" value="ECO:0007669"/>
    <property type="project" value="TreeGrafter"/>
</dbReference>
<feature type="domain" description="Ketoreductase" evidence="4">
    <location>
        <begin position="10"/>
        <end position="190"/>
    </location>
</feature>
<dbReference type="InterPro" id="IPR002347">
    <property type="entry name" value="SDR_fam"/>
</dbReference>
<evidence type="ECO:0000256" key="2">
    <source>
        <dbReference type="ARBA" id="ARBA00023002"/>
    </source>
</evidence>
<dbReference type="InterPro" id="IPR020904">
    <property type="entry name" value="Sc_DH/Rdtase_CS"/>
</dbReference>
<accession>A0A7X6RXC8</accession>
<dbReference type="PRINTS" id="PR00081">
    <property type="entry name" value="GDHRDH"/>
</dbReference>
<dbReference type="InterPro" id="IPR036291">
    <property type="entry name" value="NAD(P)-bd_dom_sf"/>
</dbReference>
<evidence type="ECO:0000313" key="6">
    <source>
        <dbReference type="Proteomes" id="UP000518188"/>
    </source>
</evidence>
<evidence type="ECO:0000256" key="3">
    <source>
        <dbReference type="RuleBase" id="RU000363"/>
    </source>
</evidence>
<evidence type="ECO:0000259" key="4">
    <source>
        <dbReference type="SMART" id="SM00822"/>
    </source>
</evidence>
<evidence type="ECO:0000313" key="5">
    <source>
        <dbReference type="EMBL" id="NKZ12591.1"/>
    </source>
</evidence>
<organism evidence="5 6">
    <name type="scientific">Mycolicibacterium septicum DSM 44393</name>
    <dbReference type="NCBI Taxonomy" id="1341646"/>
    <lineage>
        <taxon>Bacteria</taxon>
        <taxon>Bacillati</taxon>
        <taxon>Actinomycetota</taxon>
        <taxon>Actinomycetes</taxon>
        <taxon>Mycobacteriales</taxon>
        <taxon>Mycobacteriaceae</taxon>
        <taxon>Mycolicibacterium</taxon>
    </lineage>
</organism>
<protein>
    <submittedName>
        <fullName evidence="5">SDR family NAD(P)-dependent oxidoreductase</fullName>
    </submittedName>
</protein>
<dbReference type="PRINTS" id="PR00080">
    <property type="entry name" value="SDRFAMILY"/>
</dbReference>
<keyword evidence="2" id="KW-0560">Oxidoreductase</keyword>
<comment type="caution">
    <text evidence="5">The sequence shown here is derived from an EMBL/GenBank/DDBJ whole genome shotgun (WGS) entry which is preliminary data.</text>
</comment>
<dbReference type="InterPro" id="IPR057326">
    <property type="entry name" value="KR_dom"/>
</dbReference>
<dbReference type="AlphaFoldDB" id="A0A7X6RXC8"/>
<name>A0A7X6RXC8_9MYCO</name>